<name>A0AAV2NWI7_9HYME</name>
<reference evidence="1" key="1">
    <citation type="submission" date="2024-04" db="EMBL/GenBank/DDBJ databases">
        <authorList>
            <consortium name="Molecular Ecology Group"/>
        </authorList>
    </citation>
    <scope>NUCLEOTIDE SEQUENCE</scope>
</reference>
<dbReference type="AlphaFoldDB" id="A0AAV2NWI7"/>
<protein>
    <submittedName>
        <fullName evidence="1">Uncharacterized protein</fullName>
    </submittedName>
</protein>
<evidence type="ECO:0000313" key="1">
    <source>
        <dbReference type="EMBL" id="CAL1684846.1"/>
    </source>
</evidence>
<gene>
    <name evidence="1" type="ORF">LPLAT_LOCUS10381</name>
</gene>
<organism evidence="1 2">
    <name type="scientific">Lasius platythorax</name>
    <dbReference type="NCBI Taxonomy" id="488582"/>
    <lineage>
        <taxon>Eukaryota</taxon>
        <taxon>Metazoa</taxon>
        <taxon>Ecdysozoa</taxon>
        <taxon>Arthropoda</taxon>
        <taxon>Hexapoda</taxon>
        <taxon>Insecta</taxon>
        <taxon>Pterygota</taxon>
        <taxon>Neoptera</taxon>
        <taxon>Endopterygota</taxon>
        <taxon>Hymenoptera</taxon>
        <taxon>Apocrita</taxon>
        <taxon>Aculeata</taxon>
        <taxon>Formicoidea</taxon>
        <taxon>Formicidae</taxon>
        <taxon>Formicinae</taxon>
        <taxon>Lasius</taxon>
        <taxon>Lasius</taxon>
    </lineage>
</organism>
<keyword evidence="2" id="KW-1185">Reference proteome</keyword>
<sequence>MTTKGIPNPDSDCKTKPVQHPPRRLIIEHCGLESSLVNVTALINAAPPTRTRLAMVPSQVGFETQTSVYRGDKEGAKGRKRERGMKTWRVTQLRFPNLCLDAQLAES</sequence>
<evidence type="ECO:0000313" key="2">
    <source>
        <dbReference type="Proteomes" id="UP001497644"/>
    </source>
</evidence>
<accession>A0AAV2NWI7</accession>
<dbReference type="EMBL" id="OZ034828">
    <property type="protein sequence ID" value="CAL1684846.1"/>
    <property type="molecule type" value="Genomic_DNA"/>
</dbReference>
<dbReference type="Proteomes" id="UP001497644">
    <property type="component" value="Chromosome 5"/>
</dbReference>
<proteinExistence type="predicted"/>